<feature type="compositionally biased region" description="Low complexity" evidence="1">
    <location>
        <begin position="76"/>
        <end position="91"/>
    </location>
</feature>
<dbReference type="Pfam" id="PF03031">
    <property type="entry name" value="NIF"/>
    <property type="match status" value="1"/>
</dbReference>
<dbReference type="VEuPathDB" id="FungiDB:YALI1_D14560g"/>
<dbReference type="Proteomes" id="UP000182444">
    <property type="component" value="Chromosome 1D"/>
</dbReference>
<feature type="compositionally biased region" description="Low complexity" evidence="1">
    <location>
        <begin position="229"/>
        <end position="241"/>
    </location>
</feature>
<organism evidence="2 3">
    <name type="scientific">Yarrowia lipolytica</name>
    <name type="common">Candida lipolytica</name>
    <dbReference type="NCBI Taxonomy" id="4952"/>
    <lineage>
        <taxon>Eukaryota</taxon>
        <taxon>Fungi</taxon>
        <taxon>Dikarya</taxon>
        <taxon>Ascomycota</taxon>
        <taxon>Saccharomycotina</taxon>
        <taxon>Dipodascomycetes</taxon>
        <taxon>Dipodascales</taxon>
        <taxon>Dipodascales incertae sedis</taxon>
        <taxon>Yarrowia</taxon>
    </lineage>
</organism>
<feature type="compositionally biased region" description="Low complexity" evidence="1">
    <location>
        <begin position="191"/>
        <end position="207"/>
    </location>
</feature>
<evidence type="ECO:0000313" key="3">
    <source>
        <dbReference type="Proteomes" id="UP000182444"/>
    </source>
</evidence>
<dbReference type="InterPro" id="IPR023214">
    <property type="entry name" value="HAD_sf"/>
</dbReference>
<dbReference type="NCBIfam" id="TIGR02251">
    <property type="entry name" value="HIF-SF_euk"/>
    <property type="match status" value="1"/>
</dbReference>
<dbReference type="eggNOG" id="KOG1605">
    <property type="taxonomic scope" value="Eukaryota"/>
</dbReference>
<dbReference type="GO" id="GO:0045944">
    <property type="term" value="P:positive regulation of transcription by RNA polymerase II"/>
    <property type="evidence" value="ECO:0007669"/>
    <property type="project" value="UniProtKB-ARBA"/>
</dbReference>
<evidence type="ECO:0000256" key="1">
    <source>
        <dbReference type="SAM" id="MobiDB-lite"/>
    </source>
</evidence>
<dbReference type="GO" id="GO:1904262">
    <property type="term" value="P:negative regulation of TORC1 signaling"/>
    <property type="evidence" value="ECO:0007669"/>
    <property type="project" value="UniProtKB-ARBA"/>
</dbReference>
<dbReference type="GO" id="GO:0016791">
    <property type="term" value="F:phosphatase activity"/>
    <property type="evidence" value="ECO:0007669"/>
    <property type="project" value="InterPro"/>
</dbReference>
<dbReference type="RefSeq" id="XP_502712.1">
    <property type="nucleotide sequence ID" value="XM_502712.1"/>
</dbReference>
<evidence type="ECO:0000313" key="2">
    <source>
        <dbReference type="EMBL" id="AOW03938.1"/>
    </source>
</evidence>
<dbReference type="Gene3D" id="3.40.50.1000">
    <property type="entry name" value="HAD superfamily/HAD-like"/>
    <property type="match status" value="1"/>
</dbReference>
<gene>
    <name evidence="2" type="ORF">YALI1_D14560g</name>
</gene>
<sequence>MTTKYHKPDTTSSAYGPNAATSAAQRAAAASSTAATPTQQSPAVSAEVGDISSRPVSGVDSLSPSKPDEVEPPKAVVTEPEPTTDVTPIPEAVVVPPSSASPNTRPVASNTASHSKAAAQAAPKQAQKTSSAATNAAVAAASGSGSAPHQPPKRPGHQPQKPAAADEGFMSKLCCCFSSSEPEYDTQTRPATATGAGATASASSSTAYEPKVMARPAAKDAASERKDQQQQQQQRQQQQQQHNVDRHATDNQVSPQAHSHGTGATGAVGAGAAVGAAGAAAVAATTAPAEADTHDAHTASNAELQATQVDKLADDSSAYELSDVIPASQASEFSSDPRYFAPSQGWLLNPVSDQLAGRKCLVLDLDETLVHSSFKYIHQADFVIPVEIEGQYHNVYVIKRPGVDEFMKRVGELYEVVVFTASVSKYGDPLLDQLDIHNVVHHRLFRESCYNHQGNYIKNLSQLGRPLKDVIIIDNSPASYIFHPQHAIPVSSWFSDAHDNELLDMLDFLEDMSKPKVEDVSLVLDVNM</sequence>
<dbReference type="PANTHER" id="PTHR12210">
    <property type="entry name" value="DULLARD PROTEIN PHOSPHATASE"/>
    <property type="match status" value="1"/>
</dbReference>
<feature type="compositionally biased region" description="Polar residues" evidence="1">
    <location>
        <begin position="250"/>
        <end position="259"/>
    </location>
</feature>
<dbReference type="CDD" id="cd07521">
    <property type="entry name" value="HAD_FCP1-like"/>
    <property type="match status" value="1"/>
</dbReference>
<proteinExistence type="predicted"/>
<name>A0A1D8NE88_YARLL</name>
<dbReference type="PROSITE" id="PS50969">
    <property type="entry name" value="FCP1"/>
    <property type="match status" value="1"/>
</dbReference>
<dbReference type="VEuPathDB" id="FungiDB:YALI0_D11726g"/>
<dbReference type="FunFam" id="3.40.50.1000:FF:000043">
    <property type="entry name" value="General stress response phosphoprotein phosphatase Psr1/2"/>
    <property type="match status" value="1"/>
</dbReference>
<dbReference type="OrthoDB" id="277011at2759"/>
<dbReference type="GeneID" id="2910366"/>
<feature type="compositionally biased region" description="Basic and acidic residues" evidence="1">
    <location>
        <begin position="217"/>
        <end position="228"/>
    </location>
</feature>
<feature type="region of interest" description="Disordered" evidence="1">
    <location>
        <begin position="180"/>
        <end position="266"/>
    </location>
</feature>
<dbReference type="SUPFAM" id="SSF56784">
    <property type="entry name" value="HAD-like"/>
    <property type="match status" value="1"/>
</dbReference>
<feature type="compositionally biased region" description="Low complexity" evidence="1">
    <location>
        <begin position="112"/>
        <end position="147"/>
    </location>
</feature>
<dbReference type="KEGG" id="yli:2910366"/>
<reference evidence="2 3" key="1">
    <citation type="journal article" date="2016" name="PLoS ONE">
        <title>Sequence Assembly of Yarrowia lipolytica Strain W29/CLIB89 Shows Transposable Element Diversity.</title>
        <authorList>
            <person name="Magnan C."/>
            <person name="Yu J."/>
            <person name="Chang I."/>
            <person name="Jahn E."/>
            <person name="Kanomata Y."/>
            <person name="Wu J."/>
            <person name="Zeller M."/>
            <person name="Oakes M."/>
            <person name="Baldi P."/>
            <person name="Sandmeyer S."/>
        </authorList>
    </citation>
    <scope>NUCLEOTIDE SEQUENCE [LARGE SCALE GENOMIC DNA]</scope>
    <source>
        <strain evidence="3">CLIB89(W29)</strain>
    </source>
</reference>
<protein>
    <submittedName>
        <fullName evidence="2">Uncharacterized protein</fullName>
    </submittedName>
</protein>
<dbReference type="GO" id="GO:0009651">
    <property type="term" value="P:response to salt stress"/>
    <property type="evidence" value="ECO:0007669"/>
    <property type="project" value="UniProtKB-ARBA"/>
</dbReference>
<feature type="compositionally biased region" description="Polar residues" evidence="1">
    <location>
        <begin position="98"/>
        <end position="111"/>
    </location>
</feature>
<dbReference type="AlphaFoldDB" id="A0A1D8NE88"/>
<accession>A0A1D8NE88</accession>
<feature type="compositionally biased region" description="Polar residues" evidence="1">
    <location>
        <begin position="180"/>
        <end position="190"/>
    </location>
</feature>
<dbReference type="InterPro" id="IPR050365">
    <property type="entry name" value="TIM50"/>
</dbReference>
<dbReference type="GO" id="GO:0034605">
    <property type="term" value="P:cellular response to heat"/>
    <property type="evidence" value="ECO:0007669"/>
    <property type="project" value="UniProtKB-ARBA"/>
</dbReference>
<dbReference type="EMBL" id="CP017556">
    <property type="protein sequence ID" value="AOW03938.1"/>
    <property type="molecule type" value="Genomic_DNA"/>
</dbReference>
<feature type="region of interest" description="Disordered" evidence="1">
    <location>
        <begin position="1"/>
        <end position="166"/>
    </location>
</feature>
<dbReference type="InterPro" id="IPR011948">
    <property type="entry name" value="Dullard_phosphatase"/>
</dbReference>
<feature type="compositionally biased region" description="Low complexity" evidence="1">
    <location>
        <begin position="19"/>
        <end position="43"/>
    </location>
</feature>
<dbReference type="InterPro" id="IPR036412">
    <property type="entry name" value="HAD-like_sf"/>
</dbReference>
<dbReference type="SMART" id="SM00577">
    <property type="entry name" value="CPDc"/>
    <property type="match status" value="1"/>
</dbReference>
<dbReference type="GO" id="GO:0034198">
    <property type="term" value="P:cellular response to amino acid starvation"/>
    <property type="evidence" value="ECO:0007669"/>
    <property type="project" value="UniProtKB-ARBA"/>
</dbReference>
<dbReference type="InterPro" id="IPR004274">
    <property type="entry name" value="FCP1_dom"/>
</dbReference>